<evidence type="ECO:0000313" key="3">
    <source>
        <dbReference type="Proteomes" id="UP000824890"/>
    </source>
</evidence>
<protein>
    <submittedName>
        <fullName evidence="2">Uncharacterized protein</fullName>
    </submittedName>
</protein>
<reference evidence="2 3" key="1">
    <citation type="submission" date="2021-05" db="EMBL/GenBank/DDBJ databases">
        <title>Genome Assembly of Synthetic Allotetraploid Brassica napus Reveals Homoeologous Exchanges between Subgenomes.</title>
        <authorList>
            <person name="Davis J.T."/>
        </authorList>
    </citation>
    <scope>NUCLEOTIDE SEQUENCE [LARGE SCALE GENOMIC DNA]</scope>
    <source>
        <strain evidence="3">cv. Da-Ae</strain>
        <tissue evidence="2">Seedling</tissue>
    </source>
</reference>
<feature type="transmembrane region" description="Helical" evidence="1">
    <location>
        <begin position="71"/>
        <end position="94"/>
    </location>
</feature>
<name>A0ABQ8BP22_BRANA</name>
<organism evidence="2 3">
    <name type="scientific">Brassica napus</name>
    <name type="common">Rape</name>
    <dbReference type="NCBI Taxonomy" id="3708"/>
    <lineage>
        <taxon>Eukaryota</taxon>
        <taxon>Viridiplantae</taxon>
        <taxon>Streptophyta</taxon>
        <taxon>Embryophyta</taxon>
        <taxon>Tracheophyta</taxon>
        <taxon>Spermatophyta</taxon>
        <taxon>Magnoliopsida</taxon>
        <taxon>eudicotyledons</taxon>
        <taxon>Gunneridae</taxon>
        <taxon>Pentapetalae</taxon>
        <taxon>rosids</taxon>
        <taxon>malvids</taxon>
        <taxon>Brassicales</taxon>
        <taxon>Brassicaceae</taxon>
        <taxon>Brassiceae</taxon>
        <taxon>Brassica</taxon>
    </lineage>
</organism>
<accession>A0ABQ8BP22</accession>
<dbReference type="EMBL" id="JAGKQM010000010">
    <property type="protein sequence ID" value="KAH0905931.1"/>
    <property type="molecule type" value="Genomic_DNA"/>
</dbReference>
<feature type="transmembrane region" description="Helical" evidence="1">
    <location>
        <begin position="7"/>
        <end position="27"/>
    </location>
</feature>
<sequence>MRRSAFDVEWSLSSFLSIEVGCYALAYGPHVSQRRWRSLYVSVLSVVVIVVWPSLPCVCRVYLKERKPLPACALLLLVLLLVMVSRWSCLAQGLDPPPILMLRSHPPTGLNFEWQKRIGLGYLILLRFRVASPVESLRLFSVFFLCNLPFFVGCGVSVWPRLWRFSSMIPLDCKDGWLLSELEAIIKE</sequence>
<feature type="transmembrane region" description="Helical" evidence="1">
    <location>
        <begin position="39"/>
        <end position="59"/>
    </location>
</feature>
<comment type="caution">
    <text evidence="2">The sequence shown here is derived from an EMBL/GenBank/DDBJ whole genome shotgun (WGS) entry which is preliminary data.</text>
</comment>
<gene>
    <name evidence="2" type="ORF">HID58_037758</name>
</gene>
<feature type="transmembrane region" description="Helical" evidence="1">
    <location>
        <begin position="139"/>
        <end position="159"/>
    </location>
</feature>
<keyword evidence="1" id="KW-1133">Transmembrane helix</keyword>
<evidence type="ECO:0000256" key="1">
    <source>
        <dbReference type="SAM" id="Phobius"/>
    </source>
</evidence>
<proteinExistence type="predicted"/>
<evidence type="ECO:0000313" key="2">
    <source>
        <dbReference type="EMBL" id="KAH0905931.1"/>
    </source>
</evidence>
<keyword evidence="1" id="KW-0472">Membrane</keyword>
<keyword evidence="3" id="KW-1185">Reference proteome</keyword>
<keyword evidence="1" id="KW-0812">Transmembrane</keyword>
<dbReference type="Proteomes" id="UP000824890">
    <property type="component" value="Unassembled WGS sequence"/>
</dbReference>